<keyword evidence="1" id="KW-0812">Transmembrane</keyword>
<dbReference type="AlphaFoldDB" id="A0A7S6RBZ9"/>
<keyword evidence="3" id="KW-1185">Reference proteome</keyword>
<accession>A0A7S6RBZ9</accession>
<reference evidence="3" key="1">
    <citation type="submission" date="2020-10" db="EMBL/GenBank/DDBJ databases">
        <title>Genome-based taxonomic classification of the species Anabaenopsis elenkinii.</title>
        <authorList>
            <person name="Delbaje E."/>
            <person name="Andreote A.P.D."/>
            <person name="Pellegrinetti T.A."/>
            <person name="Cruz R.B."/>
            <person name="Branco L.H.Z."/>
            <person name="Fiore M.F."/>
        </authorList>
    </citation>
    <scope>NUCLEOTIDE SEQUENCE [LARGE SCALE GENOMIC DNA]</scope>
    <source>
        <strain evidence="3">CCIBt3563</strain>
    </source>
</reference>
<feature type="transmembrane region" description="Helical" evidence="1">
    <location>
        <begin position="313"/>
        <end position="329"/>
    </location>
</feature>
<feature type="transmembrane region" description="Helical" evidence="1">
    <location>
        <begin position="178"/>
        <end position="202"/>
    </location>
</feature>
<feature type="transmembrane region" description="Helical" evidence="1">
    <location>
        <begin position="460"/>
        <end position="482"/>
    </location>
</feature>
<feature type="transmembrane region" description="Helical" evidence="1">
    <location>
        <begin position="398"/>
        <end position="418"/>
    </location>
</feature>
<feature type="transmembrane region" description="Helical" evidence="1">
    <location>
        <begin position="142"/>
        <end position="166"/>
    </location>
</feature>
<dbReference type="Proteomes" id="UP000593846">
    <property type="component" value="Chromosome"/>
</dbReference>
<dbReference type="KEGG" id="aee:IM676_15845"/>
<proteinExistence type="predicted"/>
<feature type="transmembrane region" description="Helical" evidence="1">
    <location>
        <begin position="430"/>
        <end position="453"/>
    </location>
</feature>
<name>A0A7S6RBZ9_9CYAN</name>
<feature type="transmembrane region" description="Helical" evidence="1">
    <location>
        <begin position="28"/>
        <end position="49"/>
    </location>
</feature>
<evidence type="ECO:0000313" key="3">
    <source>
        <dbReference type="Proteomes" id="UP000593846"/>
    </source>
</evidence>
<feature type="transmembrane region" description="Helical" evidence="1">
    <location>
        <begin position="273"/>
        <end position="292"/>
    </location>
</feature>
<feature type="transmembrane region" description="Helical" evidence="1">
    <location>
        <begin position="341"/>
        <end position="359"/>
    </location>
</feature>
<organism evidence="2 3">
    <name type="scientific">Anabaenopsis elenkinii CCIBt3563</name>
    <dbReference type="NCBI Taxonomy" id="2779889"/>
    <lineage>
        <taxon>Bacteria</taxon>
        <taxon>Bacillati</taxon>
        <taxon>Cyanobacteriota</taxon>
        <taxon>Cyanophyceae</taxon>
        <taxon>Nostocales</taxon>
        <taxon>Nodulariaceae</taxon>
        <taxon>Anabaenopsis</taxon>
    </lineage>
</organism>
<evidence type="ECO:0000256" key="1">
    <source>
        <dbReference type="SAM" id="Phobius"/>
    </source>
</evidence>
<evidence type="ECO:0000313" key="2">
    <source>
        <dbReference type="EMBL" id="QOV22144.1"/>
    </source>
</evidence>
<keyword evidence="1" id="KW-1133">Transmembrane helix</keyword>
<protein>
    <submittedName>
        <fullName evidence="2">Uncharacterized protein</fullName>
    </submittedName>
</protein>
<feature type="transmembrane region" description="Helical" evidence="1">
    <location>
        <begin position="209"/>
        <end position="228"/>
    </location>
</feature>
<feature type="transmembrane region" description="Helical" evidence="1">
    <location>
        <begin position="508"/>
        <end position="527"/>
    </location>
</feature>
<feature type="transmembrane region" description="Helical" evidence="1">
    <location>
        <begin position="95"/>
        <end position="116"/>
    </location>
</feature>
<gene>
    <name evidence="2" type="ORF">IM676_15845</name>
</gene>
<dbReference type="RefSeq" id="WP_200987780.1">
    <property type="nucleotide sequence ID" value="NZ_CP063311.1"/>
</dbReference>
<sequence length="548" mass="62163">MMRNMISGLGELNPQFLREIKGRLKTPNVLLALFISFLVQLMLFIYYQAELPTKETIYYSLPRYCQGEWINSEFKCAVDQYGKVIINWRAWHDHVFSSLSLIIVFALVLVGVYLLIDDLAREARRDTLGFIRLAPQSPQSIIVGKILGVPINLYIAILFAIPWHLWLGLNAQISLEQILIFYGISLVFTIFYYSGALLFGLIASWLGGVQSWVGTGLLIAIFLFYKVIDSRDFIPYTLMTLQLIMPQYFIPNSSGDFSFTNFHWFGISLGNNFAMTISFSLLISIIGTYFLWQSLKRCYSLCHTTMLSKQQSYLLTSSFTILTVGSAGWQDLTYLNKDIEILMLMFANFWLFLYLIAALTHHRQTIQDWARYQHVYSHNYPGKHKLIKDLIWGEKSPNILAIAINALIYVIGSSIFILALSEPILYKLNIFLALTFAFTVIIIHAALAQLLLLMKNGQRLLWTNVILAAVMIVPVVLLTMLFPDSAHTSLLFSVFAPPLLIISSETAGITKAIAIMGHIAIFGLLLWQINRQLKTLGESATKALLKSS</sequence>
<dbReference type="EMBL" id="CP063311">
    <property type="protein sequence ID" value="QOV22144.1"/>
    <property type="molecule type" value="Genomic_DNA"/>
</dbReference>
<keyword evidence="1" id="KW-0472">Membrane</keyword>